<feature type="transmembrane region" description="Helical" evidence="1">
    <location>
        <begin position="171"/>
        <end position="193"/>
    </location>
</feature>
<keyword evidence="1" id="KW-1133">Transmembrane helix</keyword>
<reference evidence="3" key="1">
    <citation type="submission" date="2023-07" db="EMBL/GenBank/DDBJ databases">
        <title>A gut symbiont ubiquitin homologue binds and inactivates peptidyl-prolyl isomerase to mediate the interbacterial arms race in the human gut.</title>
        <authorList>
            <person name="Jiang K."/>
            <person name="Li W."/>
            <person name="Tong M."/>
            <person name="Xu J."/>
            <person name="Chen Z."/>
            <person name="Yang Y."/>
            <person name="Zang Y."/>
            <person name="Jiao X."/>
            <person name="Liu C."/>
            <person name="Lim B."/>
            <person name="Jiang X."/>
            <person name="Wang J."/>
            <person name="Wu D."/>
            <person name="Wang M."/>
            <person name="Liu S.-J."/>
            <person name="Shao F."/>
            <person name="Gao X."/>
        </authorList>
    </citation>
    <scope>NUCLEOTIDE SEQUENCE [LARGE SCALE GENOMIC DNA]</scope>
    <source>
        <strain evidence="3">GS077</strain>
    </source>
</reference>
<reference evidence="2 3" key="2">
    <citation type="submission" date="2023-08" db="EMBL/GenBank/DDBJ databases">
        <authorList>
            <person name="Du M."/>
            <person name="Liu C."/>
            <person name="Liu S.-J."/>
        </authorList>
    </citation>
    <scope>NUCLEOTIDE SEQUENCE [LARGE SCALE GENOMIC DNA]</scope>
    <source>
        <strain evidence="2 3">GS077</strain>
    </source>
</reference>
<keyword evidence="1" id="KW-0812">Transmembrane</keyword>
<proteinExistence type="predicted"/>
<dbReference type="Proteomes" id="UP001258434">
    <property type="component" value="Unassembled WGS sequence"/>
</dbReference>
<accession>A0ABD5G381</accession>
<evidence type="ECO:0000313" key="2">
    <source>
        <dbReference type="EMBL" id="MDT6979214.1"/>
    </source>
</evidence>
<dbReference type="EMBL" id="JAVFHL010000003">
    <property type="protein sequence ID" value="MDT6979214.1"/>
    <property type="molecule type" value="Genomic_DNA"/>
</dbReference>
<comment type="caution">
    <text evidence="2">The sequence shown here is derived from an EMBL/GenBank/DDBJ whole genome shotgun (WGS) entry which is preliminary data.</text>
</comment>
<keyword evidence="1" id="KW-0472">Membrane</keyword>
<evidence type="ECO:0000256" key="1">
    <source>
        <dbReference type="SAM" id="Phobius"/>
    </source>
</evidence>
<sequence length="213" mass="24691">MTEMEITYNIQTVYTYHEKDMPAGKTKVHIFSRKVSRNIWEYALSTPDFRSFLEAKSRECSDTISQMNQVLRNVVITFHVSFNGDTPFVGSVVCFFKTVSGGELRCRYNRSIQFEEILPAGKYLRNGFIEGMIQKERPENSIFWPLLFVVSIFLAIGILTAPFAFNLERSPLVPAGIMVIIALMLLTACLRHINRRRITRRMEIQDKRQEPIK</sequence>
<name>A0ABD5G381_BACFG</name>
<dbReference type="AlphaFoldDB" id="A0ABD5G381"/>
<feature type="transmembrane region" description="Helical" evidence="1">
    <location>
        <begin position="142"/>
        <end position="165"/>
    </location>
</feature>
<evidence type="ECO:0000313" key="3">
    <source>
        <dbReference type="Proteomes" id="UP001258434"/>
    </source>
</evidence>
<evidence type="ECO:0008006" key="4">
    <source>
        <dbReference type="Google" id="ProtNLM"/>
    </source>
</evidence>
<gene>
    <name evidence="2" type="ORF">BFGS077_004551</name>
</gene>
<organism evidence="2 3">
    <name type="scientific">Bacteroides fragilis</name>
    <dbReference type="NCBI Taxonomy" id="817"/>
    <lineage>
        <taxon>Bacteria</taxon>
        <taxon>Pseudomonadati</taxon>
        <taxon>Bacteroidota</taxon>
        <taxon>Bacteroidia</taxon>
        <taxon>Bacteroidales</taxon>
        <taxon>Bacteroidaceae</taxon>
        <taxon>Bacteroides</taxon>
    </lineage>
</organism>
<protein>
    <recommendedName>
        <fullName evidence="4">Transmembrane protein</fullName>
    </recommendedName>
</protein>